<reference evidence="2 3" key="1">
    <citation type="journal article" date="2021" name="Elife">
        <title>Chloroplast acquisition without the gene transfer in kleptoplastic sea slugs, Plakobranchus ocellatus.</title>
        <authorList>
            <person name="Maeda T."/>
            <person name="Takahashi S."/>
            <person name="Yoshida T."/>
            <person name="Shimamura S."/>
            <person name="Takaki Y."/>
            <person name="Nagai Y."/>
            <person name="Toyoda A."/>
            <person name="Suzuki Y."/>
            <person name="Arimoto A."/>
            <person name="Ishii H."/>
            <person name="Satoh N."/>
            <person name="Nishiyama T."/>
            <person name="Hasebe M."/>
            <person name="Maruyama T."/>
            <person name="Minagawa J."/>
            <person name="Obokata J."/>
            <person name="Shigenobu S."/>
        </authorList>
    </citation>
    <scope>NUCLEOTIDE SEQUENCE [LARGE SCALE GENOMIC DNA]</scope>
</reference>
<feature type="compositionally biased region" description="Polar residues" evidence="1">
    <location>
        <begin position="213"/>
        <end position="222"/>
    </location>
</feature>
<evidence type="ECO:0008006" key="4">
    <source>
        <dbReference type="Google" id="ProtNLM"/>
    </source>
</evidence>
<feature type="compositionally biased region" description="Basic and acidic residues" evidence="1">
    <location>
        <begin position="49"/>
        <end position="101"/>
    </location>
</feature>
<feature type="region of interest" description="Disordered" evidence="1">
    <location>
        <begin position="321"/>
        <end position="340"/>
    </location>
</feature>
<proteinExistence type="predicted"/>
<feature type="compositionally biased region" description="Polar residues" evidence="1">
    <location>
        <begin position="271"/>
        <end position="294"/>
    </location>
</feature>
<evidence type="ECO:0000256" key="1">
    <source>
        <dbReference type="SAM" id="MobiDB-lite"/>
    </source>
</evidence>
<dbReference type="Proteomes" id="UP000762676">
    <property type="component" value="Unassembled WGS sequence"/>
</dbReference>
<protein>
    <recommendedName>
        <fullName evidence="4">PDZ domain-containing protein</fullName>
    </recommendedName>
</protein>
<feature type="compositionally biased region" description="Polar residues" evidence="1">
    <location>
        <begin position="104"/>
        <end position="125"/>
    </location>
</feature>
<feature type="compositionally biased region" description="Low complexity" evidence="1">
    <location>
        <begin position="165"/>
        <end position="174"/>
    </location>
</feature>
<dbReference type="AlphaFoldDB" id="A0AAV4F952"/>
<feature type="region of interest" description="Disordered" evidence="1">
    <location>
        <begin position="1"/>
        <end position="230"/>
    </location>
</feature>
<organism evidence="2 3">
    <name type="scientific">Elysia marginata</name>
    <dbReference type="NCBI Taxonomy" id="1093978"/>
    <lineage>
        <taxon>Eukaryota</taxon>
        <taxon>Metazoa</taxon>
        <taxon>Spiralia</taxon>
        <taxon>Lophotrochozoa</taxon>
        <taxon>Mollusca</taxon>
        <taxon>Gastropoda</taxon>
        <taxon>Heterobranchia</taxon>
        <taxon>Euthyneura</taxon>
        <taxon>Panpulmonata</taxon>
        <taxon>Sacoglossa</taxon>
        <taxon>Placobranchoidea</taxon>
        <taxon>Plakobranchidae</taxon>
        <taxon>Elysia</taxon>
    </lineage>
</organism>
<feature type="compositionally biased region" description="Polar residues" evidence="1">
    <location>
        <begin position="328"/>
        <end position="340"/>
    </location>
</feature>
<dbReference type="EMBL" id="BMAT01007723">
    <property type="protein sequence ID" value="GFR69883.1"/>
    <property type="molecule type" value="Genomic_DNA"/>
</dbReference>
<accession>A0AAV4F952</accession>
<sequence>MDGCAHNTPANSYTLSFPEDKKTTTEMDWDENPRASDSGKPSDVSWGLHARDTETFLDCSKPEKEQDESSHSEHLKIESSQLENDKREKNDVQHISRKEGDTAPYSSPRLQQFNLNVTSSKNKSYTAGEEEIASYSAHTDTSLKDSNSHVPYDSLKEAGCDLNLSQVSQSGSPHSSKRRERSLDTKVIPHITSRSPSPTGNLGNQNEHDNLHMESQCSQPTDRISGKRQVHNAANHLKKQTMQTHSDDSEEEEGTPKTSFMARFPIIPNGKGSTSAPRLSSHQNPTVEDSESVKPNTFSIASITSPAATAESLGNLTSSICETKRSSNKPTSPALSPSRSRFQEEAEIALVNQLQLPSDVLYLRQQEVSIHGTPNLGWVVCCAIPLPQNSSLGPFQGQLVAPEDVKVGDLIVQVSLTLPTGNA</sequence>
<keyword evidence="3" id="KW-1185">Reference proteome</keyword>
<feature type="region of interest" description="Disordered" evidence="1">
    <location>
        <begin position="262"/>
        <end position="294"/>
    </location>
</feature>
<evidence type="ECO:0000313" key="3">
    <source>
        <dbReference type="Proteomes" id="UP000762676"/>
    </source>
</evidence>
<comment type="caution">
    <text evidence="2">The sequence shown here is derived from an EMBL/GenBank/DDBJ whole genome shotgun (WGS) entry which is preliminary data.</text>
</comment>
<gene>
    <name evidence="2" type="ORF">ElyMa_003770300</name>
</gene>
<feature type="compositionally biased region" description="Polar residues" evidence="1">
    <location>
        <begin position="192"/>
        <end position="205"/>
    </location>
</feature>
<name>A0AAV4F952_9GAST</name>
<evidence type="ECO:0000313" key="2">
    <source>
        <dbReference type="EMBL" id="GFR69883.1"/>
    </source>
</evidence>